<evidence type="ECO:0000259" key="4">
    <source>
        <dbReference type="Pfam" id="PF24244"/>
    </source>
</evidence>
<dbReference type="GeneID" id="54554736"/>
<evidence type="ECO:0000256" key="1">
    <source>
        <dbReference type="SAM" id="Coils"/>
    </source>
</evidence>
<dbReference type="OrthoDB" id="4095124at2759"/>
<dbReference type="Proteomes" id="UP000800097">
    <property type="component" value="Unassembled WGS sequence"/>
</dbReference>
<proteinExistence type="predicted"/>
<reference evidence="5" key="1">
    <citation type="journal article" date="2020" name="Stud. Mycol.">
        <title>101 Dothideomycetes genomes: a test case for predicting lifestyles and emergence of pathogens.</title>
        <authorList>
            <person name="Haridas S."/>
            <person name="Albert R."/>
            <person name="Binder M."/>
            <person name="Bloem J."/>
            <person name="Labutti K."/>
            <person name="Salamov A."/>
            <person name="Andreopoulos B."/>
            <person name="Baker S."/>
            <person name="Barry K."/>
            <person name="Bills G."/>
            <person name="Bluhm B."/>
            <person name="Cannon C."/>
            <person name="Castanera R."/>
            <person name="Culley D."/>
            <person name="Daum C."/>
            <person name="Ezra D."/>
            <person name="Gonzalez J."/>
            <person name="Henrissat B."/>
            <person name="Kuo A."/>
            <person name="Liang C."/>
            <person name="Lipzen A."/>
            <person name="Lutzoni F."/>
            <person name="Magnuson J."/>
            <person name="Mondo S."/>
            <person name="Nolan M."/>
            <person name="Ohm R."/>
            <person name="Pangilinan J."/>
            <person name="Park H.-J."/>
            <person name="Ramirez L."/>
            <person name="Alfaro M."/>
            <person name="Sun H."/>
            <person name="Tritt A."/>
            <person name="Yoshinaga Y."/>
            <person name="Zwiers L.-H."/>
            <person name="Turgeon B."/>
            <person name="Goodwin S."/>
            <person name="Spatafora J."/>
            <person name="Crous P."/>
            <person name="Grigoriev I."/>
        </authorList>
    </citation>
    <scope>NUCLEOTIDE SEQUENCE</scope>
    <source>
        <strain evidence="5">CBS 379.55</strain>
    </source>
</reference>
<evidence type="ECO:0000259" key="3">
    <source>
        <dbReference type="Pfam" id="PF14612"/>
    </source>
</evidence>
<dbReference type="InterPro" id="IPR032742">
    <property type="entry name" value="Iec3_N"/>
</dbReference>
<dbReference type="Pfam" id="PF14612">
    <property type="entry name" value="Ino80_Iec3"/>
    <property type="match status" value="1"/>
</dbReference>
<dbReference type="RefSeq" id="XP_033654293.1">
    <property type="nucleotide sequence ID" value="XM_033801561.1"/>
</dbReference>
<gene>
    <name evidence="5" type="ORF">EI97DRAFT_466886</name>
</gene>
<evidence type="ECO:0008006" key="7">
    <source>
        <dbReference type="Google" id="ProtNLM"/>
    </source>
</evidence>
<feature type="domain" description="INO80 complex subunit 3 N-terminal" evidence="3">
    <location>
        <begin position="32"/>
        <end position="98"/>
    </location>
</feature>
<feature type="domain" description="INO80 complex subunit 3-like middle region" evidence="4">
    <location>
        <begin position="157"/>
        <end position="261"/>
    </location>
</feature>
<organism evidence="5 6">
    <name type="scientific">Westerdykella ornata</name>
    <dbReference type="NCBI Taxonomy" id="318751"/>
    <lineage>
        <taxon>Eukaryota</taxon>
        <taxon>Fungi</taxon>
        <taxon>Dikarya</taxon>
        <taxon>Ascomycota</taxon>
        <taxon>Pezizomycotina</taxon>
        <taxon>Dothideomycetes</taxon>
        <taxon>Pleosporomycetidae</taxon>
        <taxon>Pleosporales</taxon>
        <taxon>Sporormiaceae</taxon>
        <taxon>Westerdykella</taxon>
    </lineage>
</organism>
<evidence type="ECO:0000313" key="5">
    <source>
        <dbReference type="EMBL" id="KAF2276754.1"/>
    </source>
</evidence>
<dbReference type="GO" id="GO:0031011">
    <property type="term" value="C:Ino80 complex"/>
    <property type="evidence" value="ECO:0007669"/>
    <property type="project" value="InterPro"/>
</dbReference>
<dbReference type="InterPro" id="IPR055449">
    <property type="entry name" value="Iec3-like_M"/>
</dbReference>
<dbReference type="Pfam" id="PF24244">
    <property type="entry name" value="Iec3-like_M"/>
    <property type="match status" value="1"/>
</dbReference>
<dbReference type="GO" id="GO:0006338">
    <property type="term" value="P:chromatin remodeling"/>
    <property type="evidence" value="ECO:0007669"/>
    <property type="project" value="InterPro"/>
</dbReference>
<dbReference type="AlphaFoldDB" id="A0A6A6JKH1"/>
<keyword evidence="1" id="KW-0175">Coiled coil</keyword>
<dbReference type="EMBL" id="ML986492">
    <property type="protein sequence ID" value="KAF2276754.1"/>
    <property type="molecule type" value="Genomic_DNA"/>
</dbReference>
<name>A0A6A6JKH1_WESOR</name>
<sequence>MATEADTPIEGDAREILPVDAQDAAHKAPVKRSWRRKYRKMRLKFEETMNTSNNLIRDECKAIAVARRLQEQNDQILEALLDLNEMTRLPANLRFDLRDLSETGSHLTLPESEARADALQRRLQELRNDMVNGLITPEDFAQKSDQLHTQSIIPTRSLADLEAKVPHTTHPPDPLPEGLLIGENAPSYMSPAHEEEYLLAMDQAIADPSIYDPDAHDGRPLRLPQTRHHIPTEKELSIQNPDSVYNWLRKHQPQVFLQDKDVAHAETVSEKSSARPATTSGRKRHSHVSGATPGLKNEEIDEELGFIPEMVTTSGRGKRGHKGEDDGAYRPKGSGRGSKRKREDGETSNRGGRKKRQSAASAVV</sequence>
<protein>
    <recommendedName>
        <fullName evidence="7">IEC3 subunit of the Ino80 complex, chromatin re-modelling-domain-containing protein</fullName>
    </recommendedName>
</protein>
<feature type="coiled-coil region" evidence="1">
    <location>
        <begin position="66"/>
        <end position="129"/>
    </location>
</feature>
<feature type="region of interest" description="Disordered" evidence="2">
    <location>
        <begin position="264"/>
        <end position="364"/>
    </location>
</feature>
<evidence type="ECO:0000313" key="6">
    <source>
        <dbReference type="Proteomes" id="UP000800097"/>
    </source>
</evidence>
<feature type="compositionally biased region" description="Basic and acidic residues" evidence="2">
    <location>
        <begin position="264"/>
        <end position="273"/>
    </location>
</feature>
<evidence type="ECO:0000256" key="2">
    <source>
        <dbReference type="SAM" id="MobiDB-lite"/>
    </source>
</evidence>
<accession>A0A6A6JKH1</accession>
<keyword evidence="6" id="KW-1185">Reference proteome</keyword>